<organism evidence="1 2">
    <name type="scientific">Meloidogyne incognita</name>
    <name type="common">Southern root-knot nematode worm</name>
    <name type="synonym">Oxyuris incognita</name>
    <dbReference type="NCBI Taxonomy" id="6306"/>
    <lineage>
        <taxon>Eukaryota</taxon>
        <taxon>Metazoa</taxon>
        <taxon>Ecdysozoa</taxon>
        <taxon>Nematoda</taxon>
        <taxon>Chromadorea</taxon>
        <taxon>Rhabditida</taxon>
        <taxon>Tylenchina</taxon>
        <taxon>Tylenchomorpha</taxon>
        <taxon>Tylenchoidea</taxon>
        <taxon>Meloidogynidae</taxon>
        <taxon>Meloidogyninae</taxon>
        <taxon>Meloidogyne</taxon>
        <taxon>Meloidogyne incognita group</taxon>
    </lineage>
</organism>
<dbReference type="WBParaSite" id="Minc3s00119g05127">
    <property type="protein sequence ID" value="Minc3s00119g05127"/>
    <property type="gene ID" value="Minc3s00119g05127"/>
</dbReference>
<dbReference type="Proteomes" id="UP000887563">
    <property type="component" value="Unplaced"/>
</dbReference>
<proteinExistence type="predicted"/>
<evidence type="ECO:0000313" key="1">
    <source>
        <dbReference type="Proteomes" id="UP000887563"/>
    </source>
</evidence>
<evidence type="ECO:0000313" key="2">
    <source>
        <dbReference type="WBParaSite" id="Minc3s00119g05127"/>
    </source>
</evidence>
<protein>
    <submittedName>
        <fullName evidence="2">Uncharacterized protein</fullName>
    </submittedName>
</protein>
<sequence length="155" mass="17966">MNIRTSYTEDNADSGAEQKMVPAFWRCLIAAELVIILAETVKKTATQQHLNLGFTIWAGKLRLTPFAEFCSADFSYSHGFSIQPIPEMDEFIVYTNKSFNVSLYELKKYISESKAELKDSEKQFAFTKLRFLYSIKNQNERFYQIIARLISSIIY</sequence>
<reference evidence="2" key="1">
    <citation type="submission" date="2022-11" db="UniProtKB">
        <authorList>
            <consortium name="WormBaseParasite"/>
        </authorList>
    </citation>
    <scope>IDENTIFICATION</scope>
</reference>
<keyword evidence="1" id="KW-1185">Reference proteome</keyword>
<name>A0A914KU72_MELIC</name>
<accession>A0A914KU72</accession>
<dbReference type="AlphaFoldDB" id="A0A914KU72"/>